<dbReference type="Pfam" id="PF01926">
    <property type="entry name" value="MMR_HSR1"/>
    <property type="match status" value="1"/>
</dbReference>
<protein>
    <recommendedName>
        <fullName evidence="1">G domain-containing protein</fullName>
    </recommendedName>
</protein>
<dbReference type="CDD" id="cd00882">
    <property type="entry name" value="Ras_like_GTPase"/>
    <property type="match status" value="1"/>
</dbReference>
<feature type="non-terminal residue" evidence="2">
    <location>
        <position position="132"/>
    </location>
</feature>
<dbReference type="AlphaFoldDB" id="A0AA40AMG3"/>
<dbReference type="SUPFAM" id="SSF52540">
    <property type="entry name" value="P-loop containing nucleoside triphosphate hydrolases"/>
    <property type="match status" value="1"/>
</dbReference>
<organism evidence="2 3">
    <name type="scientific">Lasiosphaeria miniovina</name>
    <dbReference type="NCBI Taxonomy" id="1954250"/>
    <lineage>
        <taxon>Eukaryota</taxon>
        <taxon>Fungi</taxon>
        <taxon>Dikarya</taxon>
        <taxon>Ascomycota</taxon>
        <taxon>Pezizomycotina</taxon>
        <taxon>Sordariomycetes</taxon>
        <taxon>Sordariomycetidae</taxon>
        <taxon>Sordariales</taxon>
        <taxon>Lasiosphaeriaceae</taxon>
        <taxon>Lasiosphaeria</taxon>
    </lineage>
</organism>
<feature type="domain" description="G" evidence="1">
    <location>
        <begin position="1"/>
        <end position="62"/>
    </location>
</feature>
<dbReference type="InterPro" id="IPR006073">
    <property type="entry name" value="GTP-bd"/>
</dbReference>
<sequence>GPTGTGKTRFVRRLPGLKEQVTEPDNGGTLKCQVYTCETGGTTFKVIDTPGLRDDASANLPVLREIAATLERNSPNKSDPWVTAALYFHRITDRRITGAGKLGLDIFKAMAGEWFYSRIACVTTMWDIIRSE</sequence>
<reference evidence="2" key="1">
    <citation type="submission" date="2023-06" db="EMBL/GenBank/DDBJ databases">
        <title>Genome-scale phylogeny and comparative genomics of the fungal order Sordariales.</title>
        <authorList>
            <consortium name="Lawrence Berkeley National Laboratory"/>
            <person name="Hensen N."/>
            <person name="Bonometti L."/>
            <person name="Westerberg I."/>
            <person name="Brannstrom I.O."/>
            <person name="Guillou S."/>
            <person name="Cros-Aarteil S."/>
            <person name="Calhoun S."/>
            <person name="Haridas S."/>
            <person name="Kuo A."/>
            <person name="Mondo S."/>
            <person name="Pangilinan J."/>
            <person name="Riley R."/>
            <person name="LaButti K."/>
            <person name="Andreopoulos B."/>
            <person name="Lipzen A."/>
            <person name="Chen C."/>
            <person name="Yanf M."/>
            <person name="Daum C."/>
            <person name="Ng V."/>
            <person name="Clum A."/>
            <person name="Steindorff A."/>
            <person name="Ohm R."/>
            <person name="Martin F."/>
            <person name="Silar P."/>
            <person name="Natvig D."/>
            <person name="Lalanne C."/>
            <person name="Gautier V."/>
            <person name="Ament-velasquez S.L."/>
            <person name="Kruys A."/>
            <person name="Hutchinson M.I."/>
            <person name="Powell A.J."/>
            <person name="Barry K."/>
            <person name="Miller A.N."/>
            <person name="Grigoriev I.V."/>
            <person name="Debuchy R."/>
            <person name="Gladieux P."/>
            <person name="Thoren M.H."/>
            <person name="Johannesson H."/>
        </authorList>
    </citation>
    <scope>NUCLEOTIDE SEQUENCE</scope>
    <source>
        <strain evidence="2">SMH2392-1A</strain>
    </source>
</reference>
<dbReference type="RefSeq" id="XP_060297336.1">
    <property type="nucleotide sequence ID" value="XM_060436260.1"/>
</dbReference>
<feature type="non-terminal residue" evidence="2">
    <location>
        <position position="1"/>
    </location>
</feature>
<evidence type="ECO:0000259" key="1">
    <source>
        <dbReference type="Pfam" id="PF01926"/>
    </source>
</evidence>
<evidence type="ECO:0000313" key="2">
    <source>
        <dbReference type="EMBL" id="KAK0718543.1"/>
    </source>
</evidence>
<dbReference type="Proteomes" id="UP001172101">
    <property type="component" value="Unassembled WGS sequence"/>
</dbReference>
<dbReference type="GO" id="GO:0005525">
    <property type="term" value="F:GTP binding"/>
    <property type="evidence" value="ECO:0007669"/>
    <property type="project" value="InterPro"/>
</dbReference>
<accession>A0AA40AMG3</accession>
<evidence type="ECO:0000313" key="3">
    <source>
        <dbReference type="Proteomes" id="UP001172101"/>
    </source>
</evidence>
<gene>
    <name evidence="2" type="ORF">B0T26DRAFT_629741</name>
</gene>
<dbReference type="InterPro" id="IPR027417">
    <property type="entry name" value="P-loop_NTPase"/>
</dbReference>
<name>A0AA40AMG3_9PEZI</name>
<dbReference type="GeneID" id="85319530"/>
<proteinExistence type="predicted"/>
<dbReference type="EMBL" id="JAUIRO010000004">
    <property type="protein sequence ID" value="KAK0718543.1"/>
    <property type="molecule type" value="Genomic_DNA"/>
</dbReference>
<keyword evidence="3" id="KW-1185">Reference proteome</keyword>
<comment type="caution">
    <text evidence="2">The sequence shown here is derived from an EMBL/GenBank/DDBJ whole genome shotgun (WGS) entry which is preliminary data.</text>
</comment>
<dbReference type="Gene3D" id="3.40.50.300">
    <property type="entry name" value="P-loop containing nucleotide triphosphate hydrolases"/>
    <property type="match status" value="1"/>
</dbReference>